<accession>A0AAU9VUM4</accession>
<evidence type="ECO:0000259" key="1">
    <source>
        <dbReference type="PROSITE" id="PS50948"/>
    </source>
</evidence>
<name>A0AAU9VUM4_9CNID</name>
<gene>
    <name evidence="2" type="ORF">PMEA_00022134</name>
</gene>
<evidence type="ECO:0000313" key="3">
    <source>
        <dbReference type="Proteomes" id="UP001159428"/>
    </source>
</evidence>
<comment type="caution">
    <text evidence="2">The sequence shown here is derived from an EMBL/GenBank/DDBJ whole genome shotgun (WGS) entry which is preliminary data.</text>
</comment>
<organism evidence="2 3">
    <name type="scientific">Pocillopora meandrina</name>
    <dbReference type="NCBI Taxonomy" id="46732"/>
    <lineage>
        <taxon>Eukaryota</taxon>
        <taxon>Metazoa</taxon>
        <taxon>Cnidaria</taxon>
        <taxon>Anthozoa</taxon>
        <taxon>Hexacorallia</taxon>
        <taxon>Scleractinia</taxon>
        <taxon>Astrocoeniina</taxon>
        <taxon>Pocilloporidae</taxon>
        <taxon>Pocillopora</taxon>
    </lineage>
</organism>
<dbReference type="Pfam" id="PF00024">
    <property type="entry name" value="PAN_1"/>
    <property type="match status" value="1"/>
</dbReference>
<feature type="non-terminal residue" evidence="2">
    <location>
        <position position="1"/>
    </location>
</feature>
<dbReference type="Gene3D" id="3.50.4.10">
    <property type="entry name" value="Hepatocyte Growth Factor"/>
    <property type="match status" value="1"/>
</dbReference>
<feature type="domain" description="Apple" evidence="1">
    <location>
        <begin position="14"/>
        <end position="90"/>
    </location>
</feature>
<dbReference type="Pfam" id="PF16977">
    <property type="entry name" value="ApeC"/>
    <property type="match status" value="1"/>
</dbReference>
<dbReference type="PANTHER" id="PTHR19324:SF33">
    <property type="entry name" value="MUCIN-5AC"/>
    <property type="match status" value="1"/>
</dbReference>
<dbReference type="Proteomes" id="UP001159428">
    <property type="component" value="Unassembled WGS sequence"/>
</dbReference>
<dbReference type="PANTHER" id="PTHR19324">
    <property type="entry name" value="PERFORIN-LIKE PROTEIN 1"/>
    <property type="match status" value="1"/>
</dbReference>
<reference evidence="2 3" key="1">
    <citation type="submission" date="2022-05" db="EMBL/GenBank/DDBJ databases">
        <authorList>
            <consortium name="Genoscope - CEA"/>
            <person name="William W."/>
        </authorList>
    </citation>
    <scope>NUCLEOTIDE SEQUENCE [LARGE SCALE GENOMIC DNA]</scope>
</reference>
<protein>
    <recommendedName>
        <fullName evidence="1">Apple domain-containing protein</fullName>
    </recommendedName>
</protein>
<evidence type="ECO:0000313" key="2">
    <source>
        <dbReference type="EMBL" id="CAH3037516.1"/>
    </source>
</evidence>
<proteinExistence type="predicted"/>
<dbReference type="EMBL" id="CALNXJ010000004">
    <property type="protein sequence ID" value="CAH3037516.1"/>
    <property type="molecule type" value="Genomic_DNA"/>
</dbReference>
<keyword evidence="3" id="KW-1185">Reference proteome</keyword>
<dbReference type="InterPro" id="IPR031569">
    <property type="entry name" value="ApeC"/>
</dbReference>
<dbReference type="PROSITE" id="PS50948">
    <property type="entry name" value="PAN"/>
    <property type="match status" value="1"/>
</dbReference>
<dbReference type="AlphaFoldDB" id="A0AAU9VUM4"/>
<dbReference type="InterPro" id="IPR003609">
    <property type="entry name" value="Pan_app"/>
</dbReference>
<sequence length="339" mass="38438">LVSRITHANATGKCNSQESAFRKALQGHTYDTFKVNSLHVCVKRCDKEEKCQSINFVIDESICELNKQSKEARPDNYVTDPRRIYMTVKFGKGGCFKSIVILKSWSFDCMYMCISRKCNGQIFFFCAADTWPSGTYGLPRSKTGCPQPPHGSEWETGWRLQDTEDSSNKNRFSDSFHLDAVVLDSHVNRSFCIKHVHKVGTGAKPWPLGQYCIYKKGTCPVGLSEGFIQWDDEDISNNNSNGGTLPDGIYDNATRISFCCQTDGNKSDPITLPVEKPFYLLAYGSSECQKVEGALGTEEYIQYDNEDSKNSDKWEGSHPFMKYSYLTKMRITYCYYRAA</sequence>
<dbReference type="SUPFAM" id="SSF57414">
    <property type="entry name" value="Hairpin loop containing domain-like"/>
    <property type="match status" value="1"/>
</dbReference>